<organism evidence="7">
    <name type="scientific">Peptoniphilus harei</name>
    <dbReference type="NCBI Taxonomy" id="54005"/>
    <lineage>
        <taxon>Bacteria</taxon>
        <taxon>Bacillati</taxon>
        <taxon>Bacillota</taxon>
        <taxon>Tissierellia</taxon>
        <taxon>Tissierellales</taxon>
        <taxon>Peptoniphilaceae</taxon>
        <taxon>Peptoniphilus</taxon>
    </lineage>
</organism>
<comment type="caution">
    <text evidence="7">The sequence shown here is derived from an EMBL/GenBank/DDBJ whole genome shotgun (WGS) entry which is preliminary data.</text>
</comment>
<name>A0A133PK48_9FIRM</name>
<evidence type="ECO:0000259" key="5">
    <source>
        <dbReference type="Pfam" id="PF00389"/>
    </source>
</evidence>
<feature type="domain" description="D-isomer specific 2-hydroxyacid dehydrogenase NAD-binding" evidence="6">
    <location>
        <begin position="110"/>
        <end position="279"/>
    </location>
</feature>
<dbReference type="SUPFAM" id="SSF51735">
    <property type="entry name" value="NAD(P)-binding Rossmann-fold domains"/>
    <property type="match status" value="1"/>
</dbReference>
<proteinExistence type="inferred from homology"/>
<keyword evidence="3" id="KW-0520">NAD</keyword>
<protein>
    <submittedName>
        <fullName evidence="7">4-phosphoerythronate dehydrogenase</fullName>
    </submittedName>
</protein>
<dbReference type="GO" id="GO:0051287">
    <property type="term" value="F:NAD binding"/>
    <property type="evidence" value="ECO:0007669"/>
    <property type="project" value="InterPro"/>
</dbReference>
<evidence type="ECO:0000256" key="4">
    <source>
        <dbReference type="RuleBase" id="RU003719"/>
    </source>
</evidence>
<feature type="domain" description="D-isomer specific 2-hydroxyacid dehydrogenase catalytic" evidence="5">
    <location>
        <begin position="60"/>
        <end position="309"/>
    </location>
</feature>
<dbReference type="Gene3D" id="3.40.50.720">
    <property type="entry name" value="NAD(P)-binding Rossmann-like Domain"/>
    <property type="match status" value="2"/>
</dbReference>
<gene>
    <name evidence="7" type="ORF">HMPREF3229_01544</name>
</gene>
<dbReference type="InterPro" id="IPR006139">
    <property type="entry name" value="D-isomer_2_OHA_DH_cat_dom"/>
</dbReference>
<dbReference type="PANTHER" id="PTHR43333:SF1">
    <property type="entry name" value="D-ISOMER SPECIFIC 2-HYDROXYACID DEHYDROGENASE NAD-BINDING DOMAIN-CONTAINING PROTEIN"/>
    <property type="match status" value="1"/>
</dbReference>
<dbReference type="Pfam" id="PF00389">
    <property type="entry name" value="2-Hacid_dh"/>
    <property type="match status" value="1"/>
</dbReference>
<accession>A0A133PK48</accession>
<evidence type="ECO:0000313" key="7">
    <source>
        <dbReference type="EMBL" id="KXA28912.1"/>
    </source>
</evidence>
<comment type="similarity">
    <text evidence="1 4">Belongs to the D-isomer specific 2-hydroxyacid dehydrogenase family.</text>
</comment>
<evidence type="ECO:0000256" key="1">
    <source>
        <dbReference type="ARBA" id="ARBA00005854"/>
    </source>
</evidence>
<reference evidence="7 8" key="1">
    <citation type="submission" date="2016-01" db="EMBL/GenBank/DDBJ databases">
        <authorList>
            <person name="Oliw E.H."/>
        </authorList>
    </citation>
    <scope>NUCLEOTIDE SEQUENCE [LARGE SCALE GENOMIC DNA]</scope>
    <source>
        <strain evidence="7 8">CMW7756A</strain>
    </source>
</reference>
<dbReference type="PANTHER" id="PTHR43333">
    <property type="entry name" value="2-HACID_DH_C DOMAIN-CONTAINING PROTEIN"/>
    <property type="match status" value="1"/>
</dbReference>
<dbReference type="Pfam" id="PF02826">
    <property type="entry name" value="2-Hacid_dh_C"/>
    <property type="match status" value="1"/>
</dbReference>
<dbReference type="Proteomes" id="UP000070174">
    <property type="component" value="Unassembled WGS sequence"/>
</dbReference>
<evidence type="ECO:0000313" key="8">
    <source>
        <dbReference type="Proteomes" id="UP000070174"/>
    </source>
</evidence>
<sequence>MEVKMKVLMGQGLARKYGERIEKLGYQVIGYDEKNPNEKSDYGEDILIGAIDLKKINYKDHKNLKYIFLTSVGIDFLDLDYIKKKEITLSNNNGAYDDPIAEWIVYGLLQINKDDRRNIENQKEKLWKKRSFAYNLYGKKALFMGTGTIAVAGAKRLKGFEMELNGFNTSGRKVEPFDNVYSLEELDRILPEMDYLIMCLPETEKTHHILNADRFKRLKDGMVVVNISRGSTIDEAALVDAIKSGKVRGAALDVFEEEPLSKDSELWELENVYIYPHISFACEDLGARQFATAYQNLKALKNAGDFKNIVDFDKGY</sequence>
<evidence type="ECO:0000259" key="6">
    <source>
        <dbReference type="Pfam" id="PF02826"/>
    </source>
</evidence>
<evidence type="ECO:0000256" key="2">
    <source>
        <dbReference type="ARBA" id="ARBA00023002"/>
    </source>
</evidence>
<dbReference type="AlphaFoldDB" id="A0A133PK48"/>
<dbReference type="PATRIC" id="fig|54005.3.peg.1507"/>
<dbReference type="GO" id="GO:0016616">
    <property type="term" value="F:oxidoreductase activity, acting on the CH-OH group of donors, NAD or NADP as acceptor"/>
    <property type="evidence" value="ECO:0007669"/>
    <property type="project" value="InterPro"/>
</dbReference>
<dbReference type="SUPFAM" id="SSF52283">
    <property type="entry name" value="Formate/glycerate dehydrogenase catalytic domain-like"/>
    <property type="match status" value="1"/>
</dbReference>
<dbReference type="InterPro" id="IPR036291">
    <property type="entry name" value="NAD(P)-bd_dom_sf"/>
</dbReference>
<keyword evidence="2 4" id="KW-0560">Oxidoreductase</keyword>
<evidence type="ECO:0000256" key="3">
    <source>
        <dbReference type="ARBA" id="ARBA00023027"/>
    </source>
</evidence>
<dbReference type="InterPro" id="IPR006140">
    <property type="entry name" value="D-isomer_DH_NAD-bd"/>
</dbReference>
<dbReference type="EMBL" id="LRQE01000039">
    <property type="protein sequence ID" value="KXA28912.1"/>
    <property type="molecule type" value="Genomic_DNA"/>
</dbReference>
<dbReference type="CDD" id="cd12155">
    <property type="entry name" value="PGDH_1"/>
    <property type="match status" value="1"/>
</dbReference>